<dbReference type="Proteomes" id="UP000295277">
    <property type="component" value="Unassembled WGS sequence"/>
</dbReference>
<sequence length="1306" mass="141890">MIERWQDIRVPPGSLSDERLPGPLDPIDLGPRPETLAETFCAAGRRLGAEGTNLRPEAEISTLARLFLNEPAYLLAELLAFRAEDEEQLFSIALEDDPEGAVARVGALARRLRDWIARIRTQLPEAFSKQLQRLNVEGALEARLPGLAVPMTEGVMTAVQAVDAGRAPRAEAGPEDQIARLIRIEAQLRATHALLRNAVASLQPAAAVAFQTRITSGEIDPALGLLIAELQAGADVDAIINGFVARHMAFYYGEIIGQRPRPATRESVLLHLPPSARPTYLPEGSELRARADDGTEQRFVTAGPVSVSPAHVASTAVLVYDADPRISFNAALAGITDIRAALYPPGPRSVREGVFAASATAAVDMGLDICSPMLALAEGERWIELTLSMRRSSGLAAGSAPCAPDADPGEAADPEILLALRSDTELLRSFGLDTAETRLRAIAQEVARTARARAVTPSLALIYEVLAHYVLELQPLRVLLGRIVTLALVEGQPLPEGAYWQMLQSKIDACRDQLSGQSPAGRDDAGPSMIFETFARNPDGTLVFSLDDIFQKLLGDAFTVRLSTKGGPRAATWTKLLPHRAPDEGGMRIWLKLDASLPAVTAPEGAEAPVLSIRAADTVRICPASIFERYRVTALRFDVRAEGLRRVAAFSDTGPVATDQTFMPFGHRPGDGASFTVGCPELALKPVTAVGLALKWAELPDPIGGFAAHYRHYPQAEETPDPKVAVTYLGGDGWKTVTDAPVPLFHRVPVTGELVPDWRFEATIPGQAVPAAAPPASQDFQARQNMRAGAVRLTLSGTADGFHADRYPLALMAAMRPLRLPFVERKMPPAPYVPRSADLVLDYAASETVALNAPDSARPGTSVVQVSPFGRIEVFPSRLRREVTLLPPRLGHGHLFIELDGPHATGPLALLFEVAESGHLRLEPKPNPIAWFYLTQTGWTALPATAVLSDDTAGLMRSGLVMVDLPEDAAWDSPEMPGKGVWLAAVATGSELDIFPALSRVETNGLRVLRDDDGFGGQARRAWRFEPPQPGLGAMREVIAPVALRPPETERHFVARVAERLAHRKRAVTPRDMERMVLEEFPEVWMVKCLAHLSRATPRPAPGEVTLVAVRQASTLEDEGASGPQLFDVSSLRRMREFLLAHAPTFAQIEVVNPAFERLQVRARLAFDHFRDDGAMARRVNAEIGCYLNVWTAPPELARFGWSLNREALRARIESLDYVRGVSDFSVLHLAAHDDRTYALLDTAQEDERGAHGPTIRPLRPWGLPISVRDHALSTVSERAQEDPVQSGIGRLAIGDMFIVRQRTNS</sequence>
<evidence type="ECO:0000313" key="2">
    <source>
        <dbReference type="Proteomes" id="UP000295277"/>
    </source>
</evidence>
<dbReference type="RefSeq" id="WP_132693919.1">
    <property type="nucleotide sequence ID" value="NZ_SLVM01000005.1"/>
</dbReference>
<name>A0A4R1YXZ4_9RHOB</name>
<evidence type="ECO:0008006" key="3">
    <source>
        <dbReference type="Google" id="ProtNLM"/>
    </source>
</evidence>
<gene>
    <name evidence="1" type="ORF">EV216_10586</name>
</gene>
<evidence type="ECO:0000313" key="1">
    <source>
        <dbReference type="EMBL" id="TCM86121.1"/>
    </source>
</evidence>
<reference evidence="1 2" key="1">
    <citation type="submission" date="2019-03" db="EMBL/GenBank/DDBJ databases">
        <title>Genomic Encyclopedia of Type Strains, Phase IV (KMG-IV): sequencing the most valuable type-strain genomes for metagenomic binning, comparative biology and taxonomic classification.</title>
        <authorList>
            <person name="Goeker M."/>
        </authorList>
    </citation>
    <scope>NUCLEOTIDE SEQUENCE [LARGE SCALE GENOMIC DNA]</scope>
    <source>
        <strain evidence="1 2">DSM 21153</strain>
    </source>
</reference>
<dbReference type="OrthoDB" id="9762853at2"/>
<proteinExistence type="predicted"/>
<protein>
    <recommendedName>
        <fullName evidence="3">Baseplate J-like protein</fullName>
    </recommendedName>
</protein>
<keyword evidence="2" id="KW-1185">Reference proteome</keyword>
<comment type="caution">
    <text evidence="1">The sequence shown here is derived from an EMBL/GenBank/DDBJ whole genome shotgun (WGS) entry which is preliminary data.</text>
</comment>
<organism evidence="1 2">
    <name type="scientific">Rhodovulum steppense</name>
    <dbReference type="NCBI Taxonomy" id="540251"/>
    <lineage>
        <taxon>Bacteria</taxon>
        <taxon>Pseudomonadati</taxon>
        <taxon>Pseudomonadota</taxon>
        <taxon>Alphaproteobacteria</taxon>
        <taxon>Rhodobacterales</taxon>
        <taxon>Paracoccaceae</taxon>
        <taxon>Rhodovulum</taxon>
    </lineage>
</organism>
<dbReference type="EMBL" id="SLVM01000005">
    <property type="protein sequence ID" value="TCM86121.1"/>
    <property type="molecule type" value="Genomic_DNA"/>
</dbReference>
<accession>A0A4R1YXZ4</accession>